<organism evidence="1 2">
    <name type="scientific">Araneus ventricosus</name>
    <name type="common">Orbweaver spider</name>
    <name type="synonym">Epeira ventricosa</name>
    <dbReference type="NCBI Taxonomy" id="182803"/>
    <lineage>
        <taxon>Eukaryota</taxon>
        <taxon>Metazoa</taxon>
        <taxon>Ecdysozoa</taxon>
        <taxon>Arthropoda</taxon>
        <taxon>Chelicerata</taxon>
        <taxon>Arachnida</taxon>
        <taxon>Araneae</taxon>
        <taxon>Araneomorphae</taxon>
        <taxon>Entelegynae</taxon>
        <taxon>Araneoidea</taxon>
        <taxon>Araneidae</taxon>
        <taxon>Araneus</taxon>
    </lineage>
</organism>
<proteinExistence type="predicted"/>
<evidence type="ECO:0000313" key="2">
    <source>
        <dbReference type="Proteomes" id="UP000499080"/>
    </source>
</evidence>
<reference evidence="1 2" key="1">
    <citation type="journal article" date="2019" name="Sci. Rep.">
        <title>Orb-weaving spider Araneus ventricosus genome elucidates the spidroin gene catalogue.</title>
        <authorList>
            <person name="Kono N."/>
            <person name="Nakamura H."/>
            <person name="Ohtoshi R."/>
            <person name="Moran D.A.P."/>
            <person name="Shinohara A."/>
            <person name="Yoshida Y."/>
            <person name="Fujiwara M."/>
            <person name="Mori M."/>
            <person name="Tomita M."/>
            <person name="Arakawa K."/>
        </authorList>
    </citation>
    <scope>NUCLEOTIDE SEQUENCE [LARGE SCALE GENOMIC DNA]</scope>
</reference>
<dbReference type="AlphaFoldDB" id="A0A4Y2PKL1"/>
<dbReference type="EMBL" id="BGPR01011323">
    <property type="protein sequence ID" value="GBN50727.1"/>
    <property type="molecule type" value="Genomic_DNA"/>
</dbReference>
<comment type="caution">
    <text evidence="1">The sequence shown here is derived from an EMBL/GenBank/DDBJ whole genome shotgun (WGS) entry which is preliminary data.</text>
</comment>
<keyword evidence="2" id="KW-1185">Reference proteome</keyword>
<gene>
    <name evidence="1" type="ORF">AVEN_6190_1</name>
</gene>
<sequence length="109" mass="12752">MLWKSMRVNLKNVNIITGKEWSEDGYLVKWREELIIVSLRLLENGTSEVLFSVIETIFSLELQLCQIVGRRKIVYLTKASFILESTIVCTLWIQKQKLTQTPLKERLVP</sequence>
<name>A0A4Y2PKL1_ARAVE</name>
<dbReference type="Proteomes" id="UP000499080">
    <property type="component" value="Unassembled WGS sequence"/>
</dbReference>
<protein>
    <submittedName>
        <fullName evidence="1">Uncharacterized protein</fullName>
    </submittedName>
</protein>
<accession>A0A4Y2PKL1</accession>
<evidence type="ECO:0000313" key="1">
    <source>
        <dbReference type="EMBL" id="GBN50727.1"/>
    </source>
</evidence>